<gene>
    <name evidence="1" type="ORF">E2C01_024022</name>
</gene>
<evidence type="ECO:0000313" key="1">
    <source>
        <dbReference type="EMBL" id="MPC30752.1"/>
    </source>
</evidence>
<protein>
    <submittedName>
        <fullName evidence="1">Uncharacterized protein</fullName>
    </submittedName>
</protein>
<keyword evidence="2" id="KW-1185">Reference proteome</keyword>
<dbReference type="EMBL" id="VSRR010002312">
    <property type="protein sequence ID" value="MPC30752.1"/>
    <property type="molecule type" value="Genomic_DNA"/>
</dbReference>
<accession>A0A5B7E9K0</accession>
<comment type="caution">
    <text evidence="1">The sequence shown here is derived from an EMBL/GenBank/DDBJ whole genome shotgun (WGS) entry which is preliminary data.</text>
</comment>
<sequence>MRFSKREVVFYRLKTRSKTANVAEVNEEKCEGGVKTFWIATEKAVRPRDISGLFPKKGTPMLELE</sequence>
<proteinExistence type="predicted"/>
<organism evidence="1 2">
    <name type="scientific">Portunus trituberculatus</name>
    <name type="common">Swimming crab</name>
    <name type="synonym">Neptunus trituberculatus</name>
    <dbReference type="NCBI Taxonomy" id="210409"/>
    <lineage>
        <taxon>Eukaryota</taxon>
        <taxon>Metazoa</taxon>
        <taxon>Ecdysozoa</taxon>
        <taxon>Arthropoda</taxon>
        <taxon>Crustacea</taxon>
        <taxon>Multicrustacea</taxon>
        <taxon>Malacostraca</taxon>
        <taxon>Eumalacostraca</taxon>
        <taxon>Eucarida</taxon>
        <taxon>Decapoda</taxon>
        <taxon>Pleocyemata</taxon>
        <taxon>Brachyura</taxon>
        <taxon>Eubrachyura</taxon>
        <taxon>Portunoidea</taxon>
        <taxon>Portunidae</taxon>
        <taxon>Portuninae</taxon>
        <taxon>Portunus</taxon>
    </lineage>
</organism>
<reference evidence="1 2" key="1">
    <citation type="submission" date="2019-05" db="EMBL/GenBank/DDBJ databases">
        <title>Another draft genome of Portunus trituberculatus and its Hox gene families provides insights of decapod evolution.</title>
        <authorList>
            <person name="Jeong J.-H."/>
            <person name="Song I."/>
            <person name="Kim S."/>
            <person name="Choi T."/>
            <person name="Kim D."/>
            <person name="Ryu S."/>
            <person name="Kim W."/>
        </authorList>
    </citation>
    <scope>NUCLEOTIDE SEQUENCE [LARGE SCALE GENOMIC DNA]</scope>
    <source>
        <tissue evidence="1">Muscle</tissue>
    </source>
</reference>
<name>A0A5B7E9K0_PORTR</name>
<evidence type="ECO:0000313" key="2">
    <source>
        <dbReference type="Proteomes" id="UP000324222"/>
    </source>
</evidence>
<dbReference type="AlphaFoldDB" id="A0A5B7E9K0"/>
<dbReference type="Proteomes" id="UP000324222">
    <property type="component" value="Unassembled WGS sequence"/>
</dbReference>